<dbReference type="GO" id="GO:0003824">
    <property type="term" value="F:catalytic activity"/>
    <property type="evidence" value="ECO:0007669"/>
    <property type="project" value="TreeGrafter"/>
</dbReference>
<evidence type="ECO:0000313" key="2">
    <source>
        <dbReference type="EMBL" id="SVB20683.1"/>
    </source>
</evidence>
<dbReference type="InterPro" id="IPR050744">
    <property type="entry name" value="AI-2_Isomerase_LsrG"/>
</dbReference>
<gene>
    <name evidence="2" type="ORF">METZ01_LOCUS173537</name>
</gene>
<accession>A0A382C5T9</accession>
<dbReference type="SUPFAM" id="SSF54909">
    <property type="entry name" value="Dimeric alpha+beta barrel"/>
    <property type="match status" value="1"/>
</dbReference>
<dbReference type="PANTHER" id="PTHR33336">
    <property type="entry name" value="QUINOL MONOOXYGENASE YGIN-RELATED"/>
    <property type="match status" value="1"/>
</dbReference>
<dbReference type="InterPro" id="IPR011008">
    <property type="entry name" value="Dimeric_a/b-barrel"/>
</dbReference>
<protein>
    <recommendedName>
        <fullName evidence="1">ABM domain-containing protein</fullName>
    </recommendedName>
</protein>
<sequence length="97" mass="11560">MAFTFIARMKIHPEKRDTFVEACQELEKATLENEEGCLYYKFYKLREENSYAVIESFENEELDEAHQQTQHFKDIVPKLLECLDGTYVREFLDPLDS</sequence>
<dbReference type="PANTHER" id="PTHR33336:SF15">
    <property type="entry name" value="ABM DOMAIN-CONTAINING PROTEIN"/>
    <property type="match status" value="1"/>
</dbReference>
<reference evidence="2" key="1">
    <citation type="submission" date="2018-05" db="EMBL/GenBank/DDBJ databases">
        <authorList>
            <person name="Lanie J.A."/>
            <person name="Ng W.-L."/>
            <person name="Kazmierczak K.M."/>
            <person name="Andrzejewski T.M."/>
            <person name="Davidsen T.M."/>
            <person name="Wayne K.J."/>
            <person name="Tettelin H."/>
            <person name="Glass J.I."/>
            <person name="Rusch D."/>
            <person name="Podicherti R."/>
            <person name="Tsui H.-C.T."/>
            <person name="Winkler M.E."/>
        </authorList>
    </citation>
    <scope>NUCLEOTIDE SEQUENCE</scope>
</reference>
<evidence type="ECO:0000259" key="1">
    <source>
        <dbReference type="PROSITE" id="PS51725"/>
    </source>
</evidence>
<dbReference type="InterPro" id="IPR007138">
    <property type="entry name" value="ABM_dom"/>
</dbReference>
<dbReference type="PROSITE" id="PS51725">
    <property type="entry name" value="ABM"/>
    <property type="match status" value="1"/>
</dbReference>
<dbReference type="Gene3D" id="3.30.70.100">
    <property type="match status" value="1"/>
</dbReference>
<dbReference type="Pfam" id="PF03992">
    <property type="entry name" value="ABM"/>
    <property type="match status" value="1"/>
</dbReference>
<dbReference type="AlphaFoldDB" id="A0A382C5T9"/>
<feature type="domain" description="ABM" evidence="1">
    <location>
        <begin position="3"/>
        <end position="91"/>
    </location>
</feature>
<name>A0A382C5T9_9ZZZZ</name>
<organism evidence="2">
    <name type="scientific">marine metagenome</name>
    <dbReference type="NCBI Taxonomy" id="408172"/>
    <lineage>
        <taxon>unclassified sequences</taxon>
        <taxon>metagenomes</taxon>
        <taxon>ecological metagenomes</taxon>
    </lineage>
</organism>
<dbReference type="EMBL" id="UINC01032659">
    <property type="protein sequence ID" value="SVB20683.1"/>
    <property type="molecule type" value="Genomic_DNA"/>
</dbReference>
<proteinExistence type="predicted"/>